<dbReference type="EMBL" id="MU167358">
    <property type="protein sequence ID" value="KAG0142160.1"/>
    <property type="molecule type" value="Genomic_DNA"/>
</dbReference>
<name>A0A9P6NEB1_9BASI</name>
<comment type="caution">
    <text evidence="1">The sequence shown here is derived from an EMBL/GenBank/DDBJ whole genome shotgun (WGS) entry which is preliminary data.</text>
</comment>
<evidence type="ECO:0000313" key="1">
    <source>
        <dbReference type="EMBL" id="KAG0142160.1"/>
    </source>
</evidence>
<reference evidence="1" key="1">
    <citation type="submission" date="2013-11" db="EMBL/GenBank/DDBJ databases">
        <title>Genome sequence of the fusiform rust pathogen reveals effectors for host alternation and coevolution with pine.</title>
        <authorList>
            <consortium name="DOE Joint Genome Institute"/>
            <person name="Smith K."/>
            <person name="Pendleton A."/>
            <person name="Kubisiak T."/>
            <person name="Anderson C."/>
            <person name="Salamov A."/>
            <person name="Aerts A."/>
            <person name="Riley R."/>
            <person name="Clum A."/>
            <person name="Lindquist E."/>
            <person name="Ence D."/>
            <person name="Campbell M."/>
            <person name="Kronenberg Z."/>
            <person name="Feau N."/>
            <person name="Dhillon B."/>
            <person name="Hamelin R."/>
            <person name="Burleigh J."/>
            <person name="Smith J."/>
            <person name="Yandell M."/>
            <person name="Nelson C."/>
            <person name="Grigoriev I."/>
            <person name="Davis J."/>
        </authorList>
    </citation>
    <scope>NUCLEOTIDE SEQUENCE</scope>
    <source>
        <strain evidence="1">G11</strain>
    </source>
</reference>
<evidence type="ECO:0000313" key="2">
    <source>
        <dbReference type="Proteomes" id="UP000886653"/>
    </source>
</evidence>
<proteinExistence type="predicted"/>
<sequence>MARNPLFPPSYITSSYYLYHPIASDLYPLAPIASRSQYSHPSVTTVHNLTIRPEF</sequence>
<keyword evidence="2" id="KW-1185">Reference proteome</keyword>
<dbReference type="AlphaFoldDB" id="A0A9P6NEB1"/>
<organism evidence="1 2">
    <name type="scientific">Cronartium quercuum f. sp. fusiforme G11</name>
    <dbReference type="NCBI Taxonomy" id="708437"/>
    <lineage>
        <taxon>Eukaryota</taxon>
        <taxon>Fungi</taxon>
        <taxon>Dikarya</taxon>
        <taxon>Basidiomycota</taxon>
        <taxon>Pucciniomycotina</taxon>
        <taxon>Pucciniomycetes</taxon>
        <taxon>Pucciniales</taxon>
        <taxon>Coleosporiaceae</taxon>
        <taxon>Cronartium</taxon>
    </lineage>
</organism>
<accession>A0A9P6NEB1</accession>
<gene>
    <name evidence="1" type="ORF">CROQUDRAFT_97879</name>
</gene>
<protein>
    <submittedName>
        <fullName evidence="1">Uncharacterized protein</fullName>
    </submittedName>
</protein>
<dbReference type="Proteomes" id="UP000886653">
    <property type="component" value="Unassembled WGS sequence"/>
</dbReference>